<dbReference type="InterPro" id="IPR042100">
    <property type="entry name" value="Bug_dom1"/>
</dbReference>
<protein>
    <submittedName>
        <fullName evidence="3">Tripartite-type tricarboxylate transporter receptor subunit TctC</fullName>
    </submittedName>
</protein>
<comment type="similarity">
    <text evidence="1">Belongs to the UPF0065 (bug) family.</text>
</comment>
<dbReference type="CDD" id="cd13578">
    <property type="entry name" value="PBP2_Bug27"/>
    <property type="match status" value="1"/>
</dbReference>
<dbReference type="Proteomes" id="UP000238308">
    <property type="component" value="Unassembled WGS sequence"/>
</dbReference>
<dbReference type="PANTHER" id="PTHR42928">
    <property type="entry name" value="TRICARBOXYLATE-BINDING PROTEIN"/>
    <property type="match status" value="1"/>
</dbReference>
<keyword evidence="4" id="KW-1185">Reference proteome</keyword>
<accession>A0A2T0XCF7</accession>
<dbReference type="AlphaFoldDB" id="A0A2T0XCF7"/>
<dbReference type="OrthoDB" id="8678477at2"/>
<evidence type="ECO:0000256" key="2">
    <source>
        <dbReference type="SAM" id="SignalP"/>
    </source>
</evidence>
<proteinExistence type="inferred from homology"/>
<dbReference type="Pfam" id="PF03401">
    <property type="entry name" value="TctC"/>
    <property type="match status" value="1"/>
</dbReference>
<sequence>MGNLPKVLTLRLALAVSAVIYGSVASAQTGDYPNHGIRFIVPYSAGSTTDVIARIYALKLSEALGQTVTVDNKPGAGGNIASEMTARAAPDGYTITFSTSATHATNPTLYKNVSFDPVKDFTHIALMVAAPNMLVINPKYPVHNMSELIAYAKANPGKLSYISNGSGTSPHMAGELLKTMAGIDIQHVPYKNITQGFSDLLAGEVAMTFYHVPVIYPHVKSGQLRALGVATSVRSPIAPEVPPIGDTVQGFDLRPWWGLTGPAGMPEPIVAKLHDVTNTILNDPDVQTRLLAQGVIITPMSTEGFNRFVVTEIAKWSKIVKDSGAQAD</sequence>
<dbReference type="Gene3D" id="3.40.190.150">
    <property type="entry name" value="Bordetella uptake gene, domain 1"/>
    <property type="match status" value="1"/>
</dbReference>
<dbReference type="PIRSF" id="PIRSF017082">
    <property type="entry name" value="YflP"/>
    <property type="match status" value="1"/>
</dbReference>
<name>A0A2T0XCF7_9BURK</name>
<evidence type="ECO:0000256" key="1">
    <source>
        <dbReference type="ARBA" id="ARBA00006987"/>
    </source>
</evidence>
<dbReference type="SUPFAM" id="SSF53850">
    <property type="entry name" value="Periplasmic binding protein-like II"/>
    <property type="match status" value="1"/>
</dbReference>
<dbReference type="InterPro" id="IPR005064">
    <property type="entry name" value="BUG"/>
</dbReference>
<dbReference type="EMBL" id="PVTV01000017">
    <property type="protein sequence ID" value="PRY96587.1"/>
    <property type="molecule type" value="Genomic_DNA"/>
</dbReference>
<dbReference type="Gene3D" id="3.40.190.10">
    <property type="entry name" value="Periplasmic binding protein-like II"/>
    <property type="match status" value="1"/>
</dbReference>
<evidence type="ECO:0000313" key="4">
    <source>
        <dbReference type="Proteomes" id="UP000238308"/>
    </source>
</evidence>
<comment type="caution">
    <text evidence="3">The sequence shown here is derived from an EMBL/GenBank/DDBJ whole genome shotgun (WGS) entry which is preliminary data.</text>
</comment>
<reference evidence="3 4" key="1">
    <citation type="submission" date="2018-03" db="EMBL/GenBank/DDBJ databases">
        <title>Genomic Encyclopedia of Type Strains, Phase III (KMG-III): the genomes of soil and plant-associated and newly described type strains.</title>
        <authorList>
            <person name="Whitman W."/>
        </authorList>
    </citation>
    <scope>NUCLEOTIDE SEQUENCE [LARGE SCALE GENOMIC DNA]</scope>
    <source>
        <strain evidence="3 4">MWH-P2sevCIIIb</strain>
    </source>
</reference>
<feature type="signal peptide" evidence="2">
    <location>
        <begin position="1"/>
        <end position="27"/>
    </location>
</feature>
<feature type="chain" id="PRO_5015610841" evidence="2">
    <location>
        <begin position="28"/>
        <end position="328"/>
    </location>
</feature>
<keyword evidence="3" id="KW-0675">Receptor</keyword>
<keyword evidence="2" id="KW-0732">Signal</keyword>
<dbReference type="PANTHER" id="PTHR42928:SF5">
    <property type="entry name" value="BLR1237 PROTEIN"/>
    <property type="match status" value="1"/>
</dbReference>
<evidence type="ECO:0000313" key="3">
    <source>
        <dbReference type="EMBL" id="PRY96587.1"/>
    </source>
</evidence>
<dbReference type="RefSeq" id="WP_106228647.1">
    <property type="nucleotide sequence ID" value="NZ_PVTV01000017.1"/>
</dbReference>
<gene>
    <name evidence="3" type="ORF">BCM14_2828</name>
</gene>
<organism evidence="3 4">
    <name type="scientific">Jezberella montanilacus</name>
    <dbReference type="NCBI Taxonomy" id="323426"/>
    <lineage>
        <taxon>Bacteria</taxon>
        <taxon>Pseudomonadati</taxon>
        <taxon>Pseudomonadota</taxon>
        <taxon>Betaproteobacteria</taxon>
        <taxon>Burkholderiales</taxon>
        <taxon>Alcaligenaceae</taxon>
        <taxon>Jezberella</taxon>
    </lineage>
</organism>